<dbReference type="Proteomes" id="UP001221142">
    <property type="component" value="Unassembled WGS sequence"/>
</dbReference>
<feature type="region of interest" description="Disordered" evidence="1">
    <location>
        <begin position="116"/>
        <end position="158"/>
    </location>
</feature>
<protein>
    <submittedName>
        <fullName evidence="2">Uncharacterized protein</fullName>
    </submittedName>
</protein>
<dbReference type="AlphaFoldDB" id="A0AAD7BMC0"/>
<sequence>MRSELSATRRFNCWPPCSYRVRRETIERGQRRTRCTLASSASCNIKNLSRTPSCECHGRLEMQACRWLRGRTWSYSLQVSMVHWDSWGKAEGRCGGGGREMSVGRKKWSAVTGMTPLTSSAAPAPHTEYSPFSSPSPCKYPTVKRRGRRGISGRVLVD</sequence>
<dbReference type="EMBL" id="JARKIF010000013">
    <property type="protein sequence ID" value="KAJ7624707.1"/>
    <property type="molecule type" value="Genomic_DNA"/>
</dbReference>
<proteinExistence type="predicted"/>
<gene>
    <name evidence="2" type="ORF">FB45DRAFT_1005553</name>
</gene>
<evidence type="ECO:0000313" key="3">
    <source>
        <dbReference type="Proteomes" id="UP001221142"/>
    </source>
</evidence>
<evidence type="ECO:0000256" key="1">
    <source>
        <dbReference type="SAM" id="MobiDB-lite"/>
    </source>
</evidence>
<evidence type="ECO:0000313" key="2">
    <source>
        <dbReference type="EMBL" id="KAJ7624707.1"/>
    </source>
</evidence>
<reference evidence="2" key="1">
    <citation type="submission" date="2023-03" db="EMBL/GenBank/DDBJ databases">
        <title>Massive genome expansion in bonnet fungi (Mycena s.s.) driven by repeated elements and novel gene families across ecological guilds.</title>
        <authorList>
            <consortium name="Lawrence Berkeley National Laboratory"/>
            <person name="Harder C.B."/>
            <person name="Miyauchi S."/>
            <person name="Viragh M."/>
            <person name="Kuo A."/>
            <person name="Thoen E."/>
            <person name="Andreopoulos B."/>
            <person name="Lu D."/>
            <person name="Skrede I."/>
            <person name="Drula E."/>
            <person name="Henrissat B."/>
            <person name="Morin E."/>
            <person name="Kohler A."/>
            <person name="Barry K."/>
            <person name="LaButti K."/>
            <person name="Morin E."/>
            <person name="Salamov A."/>
            <person name="Lipzen A."/>
            <person name="Mereny Z."/>
            <person name="Hegedus B."/>
            <person name="Baldrian P."/>
            <person name="Stursova M."/>
            <person name="Weitz H."/>
            <person name="Taylor A."/>
            <person name="Grigoriev I.V."/>
            <person name="Nagy L.G."/>
            <person name="Martin F."/>
            <person name="Kauserud H."/>
        </authorList>
    </citation>
    <scope>NUCLEOTIDE SEQUENCE</scope>
    <source>
        <strain evidence="2">9284</strain>
    </source>
</reference>
<feature type="compositionally biased region" description="Basic residues" evidence="1">
    <location>
        <begin position="142"/>
        <end position="151"/>
    </location>
</feature>
<accession>A0AAD7BMC0</accession>
<keyword evidence="3" id="KW-1185">Reference proteome</keyword>
<organism evidence="2 3">
    <name type="scientific">Roridomyces roridus</name>
    <dbReference type="NCBI Taxonomy" id="1738132"/>
    <lineage>
        <taxon>Eukaryota</taxon>
        <taxon>Fungi</taxon>
        <taxon>Dikarya</taxon>
        <taxon>Basidiomycota</taxon>
        <taxon>Agaricomycotina</taxon>
        <taxon>Agaricomycetes</taxon>
        <taxon>Agaricomycetidae</taxon>
        <taxon>Agaricales</taxon>
        <taxon>Marasmiineae</taxon>
        <taxon>Mycenaceae</taxon>
        <taxon>Roridomyces</taxon>
    </lineage>
</organism>
<comment type="caution">
    <text evidence="2">The sequence shown here is derived from an EMBL/GenBank/DDBJ whole genome shotgun (WGS) entry which is preliminary data.</text>
</comment>
<name>A0AAD7BMC0_9AGAR</name>